<keyword evidence="3 9" id="KW-0813">Transport</keyword>
<evidence type="ECO:0000256" key="6">
    <source>
        <dbReference type="ARBA" id="ARBA00022692"/>
    </source>
</evidence>
<keyword evidence="12" id="KW-1185">Reference proteome</keyword>
<organism evidence="11 12">
    <name type="scientific">Sinorhizobium chiapasense</name>
    <dbReference type="NCBI Taxonomy" id="501572"/>
    <lineage>
        <taxon>Bacteria</taxon>
        <taxon>Pseudomonadati</taxon>
        <taxon>Pseudomonadota</taxon>
        <taxon>Alphaproteobacteria</taxon>
        <taxon>Hyphomicrobiales</taxon>
        <taxon>Rhizobiaceae</taxon>
        <taxon>Sinorhizobium/Ensifer group</taxon>
        <taxon>Sinorhizobium</taxon>
    </lineage>
</organism>
<dbReference type="Proteomes" id="UP001432360">
    <property type="component" value="Plasmid pSchITTGS70a"/>
</dbReference>
<feature type="domain" description="ABC transmembrane type-1" evidence="10">
    <location>
        <begin position="17"/>
        <end position="214"/>
    </location>
</feature>
<dbReference type="InterPro" id="IPR000515">
    <property type="entry name" value="MetI-like"/>
</dbReference>
<feature type="transmembrane region" description="Helical" evidence="9">
    <location>
        <begin position="55"/>
        <end position="75"/>
    </location>
</feature>
<dbReference type="Pfam" id="PF00528">
    <property type="entry name" value="BPD_transp_1"/>
    <property type="match status" value="1"/>
</dbReference>
<accession>A0ABZ2BI54</accession>
<dbReference type="SUPFAM" id="SSF161098">
    <property type="entry name" value="MetI-like"/>
    <property type="match status" value="1"/>
</dbReference>
<keyword evidence="11" id="KW-0614">Plasmid</keyword>
<dbReference type="RefSeq" id="WP_331375152.1">
    <property type="nucleotide sequence ID" value="NZ_CP133149.1"/>
</dbReference>
<dbReference type="Gene3D" id="1.10.3720.10">
    <property type="entry name" value="MetI-like"/>
    <property type="match status" value="1"/>
</dbReference>
<gene>
    <name evidence="11" type="ORF">RB548_20710</name>
</gene>
<feature type="transmembrane region" description="Helical" evidence="9">
    <location>
        <begin position="166"/>
        <end position="186"/>
    </location>
</feature>
<protein>
    <submittedName>
        <fullName evidence="11">ABC transporter permease</fullName>
    </submittedName>
</protein>
<dbReference type="InterPro" id="IPR035906">
    <property type="entry name" value="MetI-like_sf"/>
</dbReference>
<evidence type="ECO:0000256" key="2">
    <source>
        <dbReference type="ARBA" id="ARBA00010072"/>
    </source>
</evidence>
<name>A0ABZ2BI54_9HYPH</name>
<keyword evidence="7 9" id="KW-1133">Transmembrane helix</keyword>
<keyword evidence="8 9" id="KW-0472">Membrane</keyword>
<evidence type="ECO:0000259" key="10">
    <source>
        <dbReference type="PROSITE" id="PS50928"/>
    </source>
</evidence>
<keyword evidence="6 9" id="KW-0812">Transmembrane</keyword>
<dbReference type="EMBL" id="CP133149">
    <property type="protein sequence ID" value="WVT06086.1"/>
    <property type="molecule type" value="Genomic_DNA"/>
</dbReference>
<reference evidence="11" key="1">
    <citation type="submission" date="2023-08" db="EMBL/GenBank/DDBJ databases">
        <title>Complete genome sequence of Sinorhizobium chiapanecum ITTG S70 isolated from Acaciella angustissima nodules in Chiapas-Mexico.</title>
        <authorList>
            <person name="Rincon-Rosales R."/>
            <person name="Rogel M.A."/>
            <person name="Rincon-Medina C.I."/>
            <person name="Guerrero G."/>
            <person name="Manzano-Gomez L.A."/>
            <person name="Lopez-Lopez A."/>
            <person name="Rincon Molina F.A."/>
            <person name="Martinez-Romero E."/>
        </authorList>
    </citation>
    <scope>NUCLEOTIDE SEQUENCE</scope>
    <source>
        <strain evidence="11">ITTG S70</strain>
        <plasmid evidence="11">pSchITTGS70a</plasmid>
    </source>
</reference>
<comment type="similarity">
    <text evidence="2">Belongs to the binding-protein-dependent transport system permease family. HisMQ subfamily.</text>
</comment>
<dbReference type="PROSITE" id="PS50928">
    <property type="entry name" value="ABC_TM1"/>
    <property type="match status" value="1"/>
</dbReference>
<proteinExistence type="inferred from homology"/>
<evidence type="ECO:0000256" key="9">
    <source>
        <dbReference type="RuleBase" id="RU363032"/>
    </source>
</evidence>
<evidence type="ECO:0000256" key="8">
    <source>
        <dbReference type="ARBA" id="ARBA00023136"/>
    </source>
</evidence>
<evidence type="ECO:0000313" key="11">
    <source>
        <dbReference type="EMBL" id="WVT06086.1"/>
    </source>
</evidence>
<evidence type="ECO:0000256" key="7">
    <source>
        <dbReference type="ARBA" id="ARBA00022989"/>
    </source>
</evidence>
<sequence>MDFAFASETLVSLLSALPLTLELAVMAIALGSVLALALALARLSGILVLDWFARAYVFVFRGTPLLVQIFLIYYGLSQFPAVRHSILWPVLREPYWCAVLALMLNTAAYASEIIRGGLLSVPHGQVEAARACGMPRFMIFRRIVMPLAIRQALPGYGNEMISMVKATSLASIITLMEITGVAARIISETYRVIEVFVVAGAIYLAINFLLTRLIAFVEYQLSPHQRQPLPVTGRLKGETH</sequence>
<dbReference type="InterPro" id="IPR010065">
    <property type="entry name" value="AA_ABC_transptr_permease_3TM"/>
</dbReference>
<dbReference type="CDD" id="cd06261">
    <property type="entry name" value="TM_PBP2"/>
    <property type="match status" value="1"/>
</dbReference>
<evidence type="ECO:0000256" key="3">
    <source>
        <dbReference type="ARBA" id="ARBA00022448"/>
    </source>
</evidence>
<dbReference type="PANTHER" id="PTHR30614:SF10">
    <property type="entry name" value="ARGININE ABC TRANSPORTER PERMEASE PROTEIN ARTM"/>
    <property type="match status" value="1"/>
</dbReference>
<dbReference type="InterPro" id="IPR043429">
    <property type="entry name" value="ArtM/GltK/GlnP/TcyL/YhdX-like"/>
</dbReference>
<feature type="transmembrane region" description="Helical" evidence="9">
    <location>
        <begin position="192"/>
        <end position="217"/>
    </location>
</feature>
<evidence type="ECO:0000313" key="12">
    <source>
        <dbReference type="Proteomes" id="UP001432360"/>
    </source>
</evidence>
<evidence type="ECO:0000256" key="5">
    <source>
        <dbReference type="ARBA" id="ARBA00022519"/>
    </source>
</evidence>
<comment type="subcellular location">
    <subcellularLocation>
        <location evidence="1">Cell inner membrane</location>
        <topology evidence="1">Multi-pass membrane protein</topology>
    </subcellularLocation>
    <subcellularLocation>
        <location evidence="9">Cell membrane</location>
        <topology evidence="9">Multi-pass membrane protein</topology>
    </subcellularLocation>
</comment>
<dbReference type="NCBIfam" id="TIGR01726">
    <property type="entry name" value="HEQRo_perm_3TM"/>
    <property type="match status" value="1"/>
</dbReference>
<evidence type="ECO:0000256" key="4">
    <source>
        <dbReference type="ARBA" id="ARBA00022475"/>
    </source>
</evidence>
<geneLocation type="plasmid" evidence="11 12">
    <name>pSchITTGS70a</name>
</geneLocation>
<keyword evidence="5" id="KW-0997">Cell inner membrane</keyword>
<dbReference type="PANTHER" id="PTHR30614">
    <property type="entry name" value="MEMBRANE COMPONENT OF AMINO ACID ABC TRANSPORTER"/>
    <property type="match status" value="1"/>
</dbReference>
<feature type="transmembrane region" description="Helical" evidence="9">
    <location>
        <begin position="23"/>
        <end position="43"/>
    </location>
</feature>
<evidence type="ECO:0000256" key="1">
    <source>
        <dbReference type="ARBA" id="ARBA00004429"/>
    </source>
</evidence>
<keyword evidence="4" id="KW-1003">Cell membrane</keyword>